<accession>A0A7W5D420</accession>
<dbReference type="AlphaFoldDB" id="A0A7W5D420"/>
<proteinExistence type="predicted"/>
<organism evidence="1 2">
    <name type="scientific">Parvibacter caecicola</name>
    <dbReference type="NCBI Taxonomy" id="747645"/>
    <lineage>
        <taxon>Bacteria</taxon>
        <taxon>Bacillati</taxon>
        <taxon>Actinomycetota</taxon>
        <taxon>Coriobacteriia</taxon>
        <taxon>Coriobacteriales</taxon>
        <taxon>Coriobacteriaceae</taxon>
        <taxon>Parvibacter</taxon>
    </lineage>
</organism>
<name>A0A7W5D420_9ACTN</name>
<reference evidence="1 2" key="1">
    <citation type="submission" date="2020-08" db="EMBL/GenBank/DDBJ databases">
        <title>Sequencing the genomes of 1000 actinobacteria strains.</title>
        <authorList>
            <person name="Klenk H.-P."/>
        </authorList>
    </citation>
    <scope>NUCLEOTIDE SEQUENCE [LARGE SCALE GENOMIC DNA]</scope>
    <source>
        <strain evidence="1 2">DSM 22242</strain>
    </source>
</reference>
<dbReference type="GeneID" id="93356948"/>
<dbReference type="EMBL" id="JACHYA010000005">
    <property type="protein sequence ID" value="MBB3171775.1"/>
    <property type="molecule type" value="Genomic_DNA"/>
</dbReference>
<dbReference type="Proteomes" id="UP000530850">
    <property type="component" value="Unassembled WGS sequence"/>
</dbReference>
<comment type="caution">
    <text evidence="1">The sequence shown here is derived from an EMBL/GenBank/DDBJ whole genome shotgun (WGS) entry which is preliminary data.</text>
</comment>
<evidence type="ECO:0000313" key="1">
    <source>
        <dbReference type="EMBL" id="MBB3171775.1"/>
    </source>
</evidence>
<sequence>MAENDKGYALDWDMTEAEAGEGYESVLLPEGIYQFEVRNMKRERFEGSPKMAACPRAHLELKVTAADGTSSIVHERLMLNSKMVWKVGQFFEAIGAPRNPDSDKVMINWNAVEGKAGWLKLKVRSYTTKDGEERQSNEVAEFLRPGDERIPASAFAPVYQPPQPVQAQMPVPVAPAPAPNQWTV</sequence>
<evidence type="ECO:0008006" key="3">
    <source>
        <dbReference type="Google" id="ProtNLM"/>
    </source>
</evidence>
<protein>
    <recommendedName>
        <fullName evidence="3">DUF669 domain-containing protein</fullName>
    </recommendedName>
</protein>
<dbReference type="RefSeq" id="WP_123185646.1">
    <property type="nucleotide sequence ID" value="NZ_JACHYA010000005.1"/>
</dbReference>
<evidence type="ECO:0000313" key="2">
    <source>
        <dbReference type="Proteomes" id="UP000530850"/>
    </source>
</evidence>
<gene>
    <name evidence="1" type="ORF">FHR31_001601</name>
</gene>